<dbReference type="InterPro" id="IPR052031">
    <property type="entry name" value="Membrane_Transporter-Flippase"/>
</dbReference>
<feature type="transmembrane region" description="Helical" evidence="7">
    <location>
        <begin position="199"/>
        <end position="220"/>
    </location>
</feature>
<keyword evidence="3" id="KW-1003">Cell membrane</keyword>
<organism evidence="8 9">
    <name type="scientific">Murimonas intestini</name>
    <dbReference type="NCBI Taxonomy" id="1337051"/>
    <lineage>
        <taxon>Bacteria</taxon>
        <taxon>Bacillati</taxon>
        <taxon>Bacillota</taxon>
        <taxon>Clostridia</taxon>
        <taxon>Lachnospirales</taxon>
        <taxon>Lachnospiraceae</taxon>
        <taxon>Murimonas</taxon>
    </lineage>
</organism>
<dbReference type="PANTHER" id="PTHR43549">
    <property type="entry name" value="MULTIDRUG RESISTANCE PROTEIN YPNP-RELATED"/>
    <property type="match status" value="1"/>
</dbReference>
<keyword evidence="5 7" id="KW-1133">Transmembrane helix</keyword>
<dbReference type="GO" id="GO:0042910">
    <property type="term" value="F:xenobiotic transmembrane transporter activity"/>
    <property type="evidence" value="ECO:0007669"/>
    <property type="project" value="InterPro"/>
</dbReference>
<feature type="transmembrane region" description="Helical" evidence="7">
    <location>
        <begin position="172"/>
        <end position="193"/>
    </location>
</feature>
<feature type="transmembrane region" description="Helical" evidence="7">
    <location>
        <begin position="390"/>
        <end position="410"/>
    </location>
</feature>
<keyword evidence="4 7" id="KW-0812">Transmembrane</keyword>
<evidence type="ECO:0000256" key="4">
    <source>
        <dbReference type="ARBA" id="ARBA00022692"/>
    </source>
</evidence>
<reference evidence="8 9" key="1">
    <citation type="submission" date="2018-05" db="EMBL/GenBank/DDBJ databases">
        <authorList>
            <person name="Goeker M."/>
            <person name="Huntemann M."/>
            <person name="Clum A."/>
            <person name="Pillay M."/>
            <person name="Palaniappan K."/>
            <person name="Varghese N."/>
            <person name="Mikhailova N."/>
            <person name="Stamatis D."/>
            <person name="Reddy T."/>
            <person name="Daum C."/>
            <person name="Shapiro N."/>
            <person name="Ivanova N."/>
            <person name="Kyrpides N."/>
            <person name="Woyke T."/>
        </authorList>
    </citation>
    <scope>NUCLEOTIDE SEQUENCE [LARGE SCALE GENOMIC DNA]</scope>
    <source>
        <strain evidence="8 9">DSM 26524</strain>
    </source>
</reference>
<dbReference type="PANTHER" id="PTHR43549:SF3">
    <property type="entry name" value="MULTIDRUG RESISTANCE PROTEIN YPNP-RELATED"/>
    <property type="match status" value="1"/>
</dbReference>
<dbReference type="Proteomes" id="UP000245412">
    <property type="component" value="Unassembled WGS sequence"/>
</dbReference>
<feature type="transmembrane region" description="Helical" evidence="7">
    <location>
        <begin position="422"/>
        <end position="442"/>
    </location>
</feature>
<evidence type="ECO:0000256" key="2">
    <source>
        <dbReference type="ARBA" id="ARBA00022448"/>
    </source>
</evidence>
<feature type="transmembrane region" description="Helical" evidence="7">
    <location>
        <begin position="322"/>
        <end position="345"/>
    </location>
</feature>
<feature type="transmembrane region" description="Helical" evidence="7">
    <location>
        <begin position="101"/>
        <end position="124"/>
    </location>
</feature>
<dbReference type="RefSeq" id="WP_109627324.1">
    <property type="nucleotide sequence ID" value="NZ_JANKBI010000006.1"/>
</dbReference>
<dbReference type="AlphaFoldDB" id="A0AB73T2D0"/>
<feature type="transmembrane region" description="Helical" evidence="7">
    <location>
        <begin position="246"/>
        <end position="268"/>
    </location>
</feature>
<evidence type="ECO:0000313" key="9">
    <source>
        <dbReference type="Proteomes" id="UP000245412"/>
    </source>
</evidence>
<feature type="transmembrane region" description="Helical" evidence="7">
    <location>
        <begin position="144"/>
        <end position="165"/>
    </location>
</feature>
<evidence type="ECO:0000256" key="7">
    <source>
        <dbReference type="SAM" id="Phobius"/>
    </source>
</evidence>
<feature type="transmembrane region" description="Helical" evidence="7">
    <location>
        <begin position="20"/>
        <end position="37"/>
    </location>
</feature>
<evidence type="ECO:0000256" key="6">
    <source>
        <dbReference type="ARBA" id="ARBA00023136"/>
    </source>
</evidence>
<dbReference type="EMBL" id="QGGY01000008">
    <property type="protein sequence ID" value="PWJ74659.1"/>
    <property type="molecule type" value="Genomic_DNA"/>
</dbReference>
<dbReference type="CDD" id="cd13138">
    <property type="entry name" value="MATE_yoeA_like"/>
    <property type="match status" value="1"/>
</dbReference>
<dbReference type="PIRSF" id="PIRSF006603">
    <property type="entry name" value="DinF"/>
    <property type="match status" value="1"/>
</dbReference>
<evidence type="ECO:0000256" key="1">
    <source>
        <dbReference type="ARBA" id="ARBA00004651"/>
    </source>
</evidence>
<keyword evidence="2" id="KW-0813">Transport</keyword>
<dbReference type="GO" id="GO:0015297">
    <property type="term" value="F:antiporter activity"/>
    <property type="evidence" value="ECO:0007669"/>
    <property type="project" value="InterPro"/>
</dbReference>
<comment type="subcellular location">
    <subcellularLocation>
        <location evidence="1">Cell membrane</location>
        <topology evidence="1">Multi-pass membrane protein</topology>
    </subcellularLocation>
</comment>
<feature type="transmembrane region" description="Helical" evidence="7">
    <location>
        <begin position="288"/>
        <end position="310"/>
    </location>
</feature>
<accession>A0AB73T2D0</accession>
<feature type="transmembrane region" description="Helical" evidence="7">
    <location>
        <begin position="64"/>
        <end position="89"/>
    </location>
</feature>
<evidence type="ECO:0000256" key="3">
    <source>
        <dbReference type="ARBA" id="ARBA00022475"/>
    </source>
</evidence>
<feature type="transmembrane region" description="Helical" evidence="7">
    <location>
        <begin position="365"/>
        <end position="383"/>
    </location>
</feature>
<name>A0AB73T2D0_9FIRM</name>
<dbReference type="Pfam" id="PF01554">
    <property type="entry name" value="MatE"/>
    <property type="match status" value="2"/>
</dbReference>
<keyword evidence="6 7" id="KW-0472">Membrane</keyword>
<evidence type="ECO:0000313" key="8">
    <source>
        <dbReference type="EMBL" id="PWJ74659.1"/>
    </source>
</evidence>
<sequence>MKKNMIKTNHITEGVIWKQLLLFFFPIVLGTFFQQFYNTIDAVIVGRFVGKEALASVGGSAGQIINLVVGFFTGLTAGATVIISQFYGARDGKSLGESIHTAYAFSLAGSVIITIVGILLAPYMLEKMNTMPELMADSTAYLQIYFGGIVFVFIYNIGSSILRAAGDSKRPLYYLIVCCFLNIVLDILLVVVFPLGVAGVAIATLASQAVSAVLVTRALMKSSDILSLSLKEIRFHRNVLRSQLRIGLPGGLQSVMYSFSNIIIQAALNQFGTDTTAAWAAYGKLDAIFWMISGAFGIAITTFVGQNFGAGKYDRIKKSVRICLFMDFSVAAILVVFLMLARVPLFSIFTADDNVIQIGSKMLEMITPCYVFFVFIEILSGALRGIGDVLIPMLLTMFGICALRIVWVAIAVPVSPSVSTIIFSYPITWVLTSILFIIYYVYKQKRLFLKGAASKSKTPAAVTKVK</sequence>
<protein>
    <submittedName>
        <fullName evidence="8">MATE family efflux protein</fullName>
    </submittedName>
</protein>
<dbReference type="InterPro" id="IPR002528">
    <property type="entry name" value="MATE_fam"/>
</dbReference>
<dbReference type="GO" id="GO:0005886">
    <property type="term" value="C:plasma membrane"/>
    <property type="evidence" value="ECO:0007669"/>
    <property type="project" value="UniProtKB-SubCell"/>
</dbReference>
<keyword evidence="9" id="KW-1185">Reference proteome</keyword>
<gene>
    <name evidence="8" type="ORF">C7383_10889</name>
</gene>
<comment type="caution">
    <text evidence="8">The sequence shown here is derived from an EMBL/GenBank/DDBJ whole genome shotgun (WGS) entry which is preliminary data.</text>
</comment>
<proteinExistence type="predicted"/>
<dbReference type="InterPro" id="IPR048279">
    <property type="entry name" value="MdtK-like"/>
</dbReference>
<evidence type="ECO:0000256" key="5">
    <source>
        <dbReference type="ARBA" id="ARBA00022989"/>
    </source>
</evidence>
<dbReference type="NCBIfam" id="TIGR00797">
    <property type="entry name" value="matE"/>
    <property type="match status" value="1"/>
</dbReference>